<protein>
    <recommendedName>
        <fullName evidence="3">PRC-barrel domain protein</fullName>
    </recommendedName>
</protein>
<name>A0ABS2ST17_9BACI</name>
<reference evidence="1" key="1">
    <citation type="submission" date="2021-01" db="EMBL/GenBank/DDBJ databases">
        <title>Genomic Encyclopedia of Type Strains, Phase IV (KMG-IV): sequencing the most valuable type-strain genomes for metagenomic binning, comparative biology and taxonomic classification.</title>
        <authorList>
            <person name="Goeker M."/>
        </authorList>
    </citation>
    <scope>NUCLEOTIDE SEQUENCE</scope>
    <source>
        <strain evidence="1">DSM 21943</strain>
    </source>
</reference>
<dbReference type="SUPFAM" id="SSF50346">
    <property type="entry name" value="PRC-barrel domain"/>
    <property type="match status" value="2"/>
</dbReference>
<evidence type="ECO:0000313" key="1">
    <source>
        <dbReference type="EMBL" id="MBM7838652.1"/>
    </source>
</evidence>
<organism evidence="1 2">
    <name type="scientific">Shouchella xiaoxiensis</name>
    <dbReference type="NCBI Taxonomy" id="766895"/>
    <lineage>
        <taxon>Bacteria</taxon>
        <taxon>Bacillati</taxon>
        <taxon>Bacillota</taxon>
        <taxon>Bacilli</taxon>
        <taxon>Bacillales</taxon>
        <taxon>Bacillaceae</taxon>
        <taxon>Shouchella</taxon>
    </lineage>
</organism>
<gene>
    <name evidence="1" type="ORF">JOC54_001911</name>
</gene>
<proteinExistence type="predicted"/>
<evidence type="ECO:0008006" key="3">
    <source>
        <dbReference type="Google" id="ProtNLM"/>
    </source>
</evidence>
<sequence length="274" mass="31257">MLLHAKTLETFTMSARDGELGHLNDFFVDSHTLQLRYFVGDTRTWFFGGKVLLSTKAFKEIDKENGSISVDATKQQIKDSPKPDEQAPINRYYERELNNHYGWPTYWGTPAVPVTSTYGTNAAAGAPLIPPVYVPNSENPEGTDEAIKTGTDEQQMEKMQQDQIHLFSLDELRGYHVHAKGGEVGKIIDFVVEKSDDWHVRYMVIDTGGFMQKEPVLLSMSALKDVTWFDKTLTVSVEKKRIETAPEHEKENPITREYEASLHAHYSLKPYWEL</sequence>
<dbReference type="Proteomes" id="UP001179280">
    <property type="component" value="Unassembled WGS sequence"/>
</dbReference>
<dbReference type="InterPro" id="IPR011033">
    <property type="entry name" value="PRC_barrel-like_sf"/>
</dbReference>
<keyword evidence="2" id="KW-1185">Reference proteome</keyword>
<dbReference type="Gene3D" id="3.90.50.10">
    <property type="entry name" value="Photosynthetic Reaction Center, subunit H, domain 2"/>
    <property type="match status" value="2"/>
</dbReference>
<evidence type="ECO:0000313" key="2">
    <source>
        <dbReference type="Proteomes" id="UP001179280"/>
    </source>
</evidence>
<dbReference type="EMBL" id="JAFBCV010000005">
    <property type="protein sequence ID" value="MBM7838652.1"/>
    <property type="molecule type" value="Genomic_DNA"/>
</dbReference>
<accession>A0ABS2ST17</accession>
<comment type="caution">
    <text evidence="1">The sequence shown here is derived from an EMBL/GenBank/DDBJ whole genome shotgun (WGS) entry which is preliminary data.</text>
</comment>
<dbReference type="InterPro" id="IPR014747">
    <property type="entry name" value="Bac_photo_RC_H_C"/>
</dbReference>
<dbReference type="RefSeq" id="WP_035418106.1">
    <property type="nucleotide sequence ID" value="NZ_JAFBCV010000005.1"/>
</dbReference>